<dbReference type="RefSeq" id="WP_034951677.1">
    <property type="nucleotide sequence ID" value="NZ_JDST02000082.1"/>
</dbReference>
<feature type="transmembrane region" description="Helical" evidence="7">
    <location>
        <begin position="96"/>
        <end position="122"/>
    </location>
</feature>
<dbReference type="PANTHER" id="PTHR33452">
    <property type="entry name" value="OXIDOREDUCTASE CATD-RELATED"/>
    <property type="match status" value="1"/>
</dbReference>
<protein>
    <submittedName>
        <fullName evidence="8 9">DoxX</fullName>
    </submittedName>
</protein>
<dbReference type="Proteomes" id="UP000509684">
    <property type="component" value="Chromosome"/>
</dbReference>
<name>A0A080M2T5_9PROT</name>
<evidence type="ECO:0000256" key="7">
    <source>
        <dbReference type="SAM" id="Phobius"/>
    </source>
</evidence>
<reference evidence="9 11" key="2">
    <citation type="journal article" date="2019" name="Microbiome">
        <title>Annotated bacterial chromosomes from frame-shift-corrected long-read metagenomic data.</title>
        <authorList>
            <person name="Arumugam K."/>
            <person name="Bagci C."/>
            <person name="Bessarab I."/>
            <person name="Beier S."/>
            <person name="Buchfink B."/>
            <person name="Gorska A."/>
            <person name="Qiu G."/>
            <person name="Huson D.H."/>
            <person name="Williams R.B.H."/>
        </authorList>
    </citation>
    <scope>NUCLEOTIDE SEQUENCE [LARGE SCALE GENOMIC DNA]</scope>
    <source>
        <strain evidence="9">SSA1</strain>
    </source>
</reference>
<dbReference type="AlphaFoldDB" id="A0A080M2T5"/>
<evidence type="ECO:0000256" key="2">
    <source>
        <dbReference type="ARBA" id="ARBA00006679"/>
    </source>
</evidence>
<dbReference type="GO" id="GO:0005886">
    <property type="term" value="C:plasma membrane"/>
    <property type="evidence" value="ECO:0007669"/>
    <property type="project" value="UniProtKB-SubCell"/>
</dbReference>
<dbReference type="PANTHER" id="PTHR33452:SF1">
    <property type="entry name" value="INNER MEMBRANE PROTEIN YPHA-RELATED"/>
    <property type="match status" value="1"/>
</dbReference>
<dbReference type="InterPro" id="IPR051907">
    <property type="entry name" value="DoxX-like_oxidoreductase"/>
</dbReference>
<dbReference type="STRING" id="1453999.AW06_003394"/>
<dbReference type="KEGG" id="acog:HWD57_17760"/>
<comment type="subcellular location">
    <subcellularLocation>
        <location evidence="1">Cell membrane</location>
        <topology evidence="1">Multi-pass membrane protein</topology>
    </subcellularLocation>
</comment>
<organism evidence="8 10">
    <name type="scientific">Candidatus Accumulibacter cognatus</name>
    <dbReference type="NCBI Taxonomy" id="2954383"/>
    <lineage>
        <taxon>Bacteria</taxon>
        <taxon>Pseudomonadati</taxon>
        <taxon>Pseudomonadota</taxon>
        <taxon>Betaproteobacteria</taxon>
        <taxon>Candidatus Accumulibacter</taxon>
    </lineage>
</organism>
<evidence type="ECO:0000256" key="5">
    <source>
        <dbReference type="ARBA" id="ARBA00022989"/>
    </source>
</evidence>
<reference evidence="8 10" key="1">
    <citation type="submission" date="2014-02" db="EMBL/GenBank/DDBJ databases">
        <title>Expanding our view of genomic diversity in Candidatus Accumulibacter clades.</title>
        <authorList>
            <person name="Skennerton C.T."/>
            <person name="Barr J.J."/>
            <person name="Slater F.R."/>
            <person name="Bond P.L."/>
            <person name="Tyson G.W."/>
        </authorList>
    </citation>
    <scope>NUCLEOTIDE SEQUENCE [LARGE SCALE GENOMIC DNA]</scope>
    <source>
        <strain evidence="10">SK-02</strain>
    </source>
</reference>
<keyword evidence="6 7" id="KW-0472">Membrane</keyword>
<evidence type="ECO:0000313" key="11">
    <source>
        <dbReference type="Proteomes" id="UP000509684"/>
    </source>
</evidence>
<evidence type="ECO:0000313" key="10">
    <source>
        <dbReference type="Proteomes" id="UP000021315"/>
    </source>
</evidence>
<dbReference type="EMBL" id="CP058708">
    <property type="protein sequence ID" value="QLH51446.1"/>
    <property type="molecule type" value="Genomic_DNA"/>
</dbReference>
<keyword evidence="5 7" id="KW-1133">Transmembrane helix</keyword>
<accession>A0A080M2T5</accession>
<evidence type="ECO:0000256" key="1">
    <source>
        <dbReference type="ARBA" id="ARBA00004651"/>
    </source>
</evidence>
<dbReference type="Proteomes" id="UP000021315">
    <property type="component" value="Unassembled WGS sequence"/>
</dbReference>
<keyword evidence="3" id="KW-1003">Cell membrane</keyword>
<dbReference type="InterPro" id="IPR032808">
    <property type="entry name" value="DoxX"/>
</dbReference>
<sequence>MDLVANRNGGISVPADHPGRIVRWVQLALRAADWLAPGLDFGIRLLVGSVFFQSGLTKIASWSSTVALFENEYAVPGLPPEVAAYLGTGVELFMPVLLVLGLGARASAAVLFVFNIIAVISYPDLSEVGLKDHQYWGLLLLVTLFHGPGKLSLDHLIRRKILAC</sequence>
<feature type="transmembrane region" description="Helical" evidence="7">
    <location>
        <begin position="134"/>
        <end position="153"/>
    </location>
</feature>
<evidence type="ECO:0000256" key="3">
    <source>
        <dbReference type="ARBA" id="ARBA00022475"/>
    </source>
</evidence>
<dbReference type="EMBL" id="JDST02000082">
    <property type="protein sequence ID" value="KFB75562.1"/>
    <property type="molecule type" value="Genomic_DNA"/>
</dbReference>
<comment type="similarity">
    <text evidence="2">Belongs to the DoxX family.</text>
</comment>
<keyword evidence="10" id="KW-1185">Reference proteome</keyword>
<reference evidence="9" key="3">
    <citation type="submission" date="2020-06" db="EMBL/GenBank/DDBJ databases">
        <authorList>
            <person name="Arumugam K."/>
            <person name="Besarab I."/>
            <person name="Haryono M."/>
            <person name="Bagci C."/>
            <person name="Beier S."/>
            <person name="Buchfink B."/>
            <person name="Gorska A."/>
            <person name="Qiu G."/>
            <person name="Huson D.H."/>
            <person name="Williams R.B."/>
        </authorList>
    </citation>
    <scope>NUCLEOTIDE SEQUENCE</scope>
    <source>
        <strain evidence="9">SSA1</strain>
    </source>
</reference>
<evidence type="ECO:0000313" key="9">
    <source>
        <dbReference type="EMBL" id="QLH51446.1"/>
    </source>
</evidence>
<evidence type="ECO:0000256" key="4">
    <source>
        <dbReference type="ARBA" id="ARBA00022692"/>
    </source>
</evidence>
<dbReference type="Pfam" id="PF07681">
    <property type="entry name" value="DoxX"/>
    <property type="match status" value="1"/>
</dbReference>
<keyword evidence="4 7" id="KW-0812">Transmembrane</keyword>
<evidence type="ECO:0000256" key="6">
    <source>
        <dbReference type="ARBA" id="ARBA00023136"/>
    </source>
</evidence>
<accession>A0A7D5NC78</accession>
<gene>
    <name evidence="8" type="ORF">AW06_003394</name>
    <name evidence="9" type="ORF">HWD57_17760</name>
</gene>
<proteinExistence type="inferred from homology"/>
<evidence type="ECO:0000313" key="8">
    <source>
        <dbReference type="EMBL" id="KFB75562.1"/>
    </source>
</evidence>